<evidence type="ECO:0000313" key="3">
    <source>
        <dbReference type="EMBL" id="MBM7812037.1"/>
    </source>
</evidence>
<reference evidence="4" key="2">
    <citation type="submission" date="2021-04" db="EMBL/GenBank/DDBJ databases">
        <title>Saccharothrix algeriensis WGS.</title>
        <authorList>
            <person name="Stuskova K."/>
            <person name="Hakalova E."/>
            <person name="Tebbal A.B."/>
            <person name="Eichmeier A."/>
        </authorList>
    </citation>
    <scope>NUCLEOTIDE SEQUENCE</scope>
    <source>
        <strain evidence="4">NRRL B-24137</strain>
    </source>
</reference>
<evidence type="ECO:0000313" key="6">
    <source>
        <dbReference type="Proteomes" id="UP001195724"/>
    </source>
</evidence>
<dbReference type="InterPro" id="IPR046540">
    <property type="entry name" value="DMFA2_C"/>
</dbReference>
<dbReference type="Gene3D" id="2.20.25.650">
    <property type="entry name" value="Tachylectin-2-like"/>
    <property type="match status" value="1"/>
</dbReference>
<dbReference type="Proteomes" id="UP000671828">
    <property type="component" value="Chromosome"/>
</dbReference>
<dbReference type="EMBL" id="CP072788">
    <property type="protein sequence ID" value="QTR05717.1"/>
    <property type="molecule type" value="Genomic_DNA"/>
</dbReference>
<evidence type="ECO:0000313" key="5">
    <source>
        <dbReference type="Proteomes" id="UP000671828"/>
    </source>
</evidence>
<dbReference type="RefSeq" id="WP_204842855.1">
    <property type="nucleotide sequence ID" value="NZ_JAFBCL010000001.1"/>
</dbReference>
<organism evidence="4 5">
    <name type="scientific">Saccharothrix algeriensis</name>
    <dbReference type="NCBI Taxonomy" id="173560"/>
    <lineage>
        <taxon>Bacteria</taxon>
        <taxon>Bacillati</taxon>
        <taxon>Actinomycetota</taxon>
        <taxon>Actinomycetes</taxon>
        <taxon>Pseudonocardiales</taxon>
        <taxon>Pseudonocardiaceae</taxon>
        <taxon>Saccharothrix</taxon>
    </lineage>
</organism>
<feature type="domain" description="N,N-dimethylformamidase beta subunit-like C-terminal" evidence="2">
    <location>
        <begin position="315"/>
        <end position="645"/>
    </location>
</feature>
<sequence>MSIDPEQSQLRMVPGGDGVFYSVQADGRLLFYRHHGWQTGLVDWADGGMGVEIDAGWHMFTTVLAAADGQLFGFGADGTVRWYRYLVASGTWAPRGGTVVGTGFDRYARVSGGWDGVFYAVDRDGAMHWFRYLAGDGSSGPDAWANAGRPLLVKPDVRFYQQFVADQGGVLYGVFHAAELHWFRHDGGGRWANDGVPVPIGTGWTGEFQREFTAQGGSLYSVFVDRASPPGPDHELNWFRLANWRDIPVGGRPDWSHGGAGKAVGTGWTTCRTANLQGYASAWSAPAGGSLGVKVSATVGEFQAAVQRLDGPLPAGGTTVWGPVTLPARLQPVQPGYRRQGCGWSDDFTVPVDAAWPSGLHAVTLTGPLGMRRHVPFVVRPAAPVNRLAVLLPTLTHNAYNSWGGHSQYTWDAVPTNRYVTLRRPFANADLEGPGHADVRWHGDLLLLRWLKDNAFAYDCYQDLDLHTGDWLGRYRAVLLGSHPEYWTLTMRGKLADYLSGGGRVVSPGGNVLYEPVDLADGGATAVHRDPFGNRIPYAAHGLPPHEVVGNSYVEASFLTFGPYEVLAEHPFLAGTGLTAGSRFGHTGRNGPASGWEVDATPPGLPGARVVASGVQEGGADMVHFTRGSGWAFAVGSLTYVGALDDPVVSRVLRNALTAALA</sequence>
<protein>
    <recommendedName>
        <fullName evidence="7">Tachylectin</fullName>
    </recommendedName>
</protein>
<evidence type="ECO:0000313" key="4">
    <source>
        <dbReference type="EMBL" id="QTR05717.1"/>
    </source>
</evidence>
<accession>A0A8T8I4N7</accession>
<feature type="domain" description="Tachylectin 2" evidence="1">
    <location>
        <begin position="16"/>
        <end position="147"/>
    </location>
</feature>
<evidence type="ECO:0000259" key="1">
    <source>
        <dbReference type="Pfam" id="PF14517"/>
    </source>
</evidence>
<proteinExistence type="predicted"/>
<dbReference type="InterPro" id="IPR023294">
    <property type="entry name" value="Tachylectin2"/>
</dbReference>
<gene>
    <name evidence="4" type="ORF">J7S33_14960</name>
    <name evidence="3" type="ORF">JOE68_002902</name>
</gene>
<dbReference type="Pfam" id="PF14517">
    <property type="entry name" value="Tachylectin"/>
    <property type="match status" value="1"/>
</dbReference>
<evidence type="ECO:0008006" key="7">
    <source>
        <dbReference type="Google" id="ProtNLM"/>
    </source>
</evidence>
<dbReference type="AlphaFoldDB" id="A0A8T8I4N7"/>
<dbReference type="EMBL" id="JAFBCL010000001">
    <property type="protein sequence ID" value="MBM7812037.1"/>
    <property type="molecule type" value="Genomic_DNA"/>
</dbReference>
<dbReference type="Proteomes" id="UP001195724">
    <property type="component" value="Unassembled WGS sequence"/>
</dbReference>
<dbReference type="Gene3D" id="2.115.10.10">
    <property type="entry name" value="Tachylectin 2"/>
    <property type="match status" value="1"/>
</dbReference>
<evidence type="ECO:0000259" key="2">
    <source>
        <dbReference type="Pfam" id="PF20254"/>
    </source>
</evidence>
<reference evidence="3 6" key="1">
    <citation type="submission" date="2021-01" db="EMBL/GenBank/DDBJ databases">
        <title>Sequencing the genomes of 1000 actinobacteria strains.</title>
        <authorList>
            <person name="Klenk H.-P."/>
        </authorList>
    </citation>
    <scope>NUCLEOTIDE SEQUENCE [LARGE SCALE GENOMIC DNA]</scope>
    <source>
        <strain evidence="3 6">DSM 44581</strain>
    </source>
</reference>
<keyword evidence="6" id="KW-1185">Reference proteome</keyword>
<dbReference type="Pfam" id="PF20254">
    <property type="entry name" value="DMFA2_C"/>
    <property type="match status" value="1"/>
</dbReference>
<name>A0A8T8I4N7_9PSEU</name>